<comment type="catalytic activity">
    <reaction evidence="2 18">
        <text>(6R)-NADPHX = (6S)-NADPHX</text>
        <dbReference type="Rhea" id="RHEA:32227"/>
        <dbReference type="ChEBI" id="CHEBI:64076"/>
        <dbReference type="ChEBI" id="CHEBI:64077"/>
        <dbReference type="EC" id="5.1.99.6"/>
    </reaction>
</comment>
<comment type="cofactor">
    <cofactor evidence="18">
        <name>K(+)</name>
        <dbReference type="ChEBI" id="CHEBI:29103"/>
    </cofactor>
    <text evidence="18">Binds 1 potassium ion per subunit.</text>
</comment>
<proteinExistence type="inferred from homology"/>
<dbReference type="GO" id="GO:0046872">
    <property type="term" value="F:metal ion binding"/>
    <property type="evidence" value="ECO:0007669"/>
    <property type="project" value="UniProtKB-UniRule"/>
</dbReference>
<evidence type="ECO:0000256" key="5">
    <source>
        <dbReference type="ARBA" id="ARBA00022723"/>
    </source>
</evidence>
<evidence type="ECO:0000256" key="14">
    <source>
        <dbReference type="ARBA" id="ARBA00025153"/>
    </source>
</evidence>
<feature type="domain" description="YjeF N-terminal" evidence="20">
    <location>
        <begin position="10"/>
        <end position="213"/>
    </location>
</feature>
<dbReference type="GO" id="GO:0052856">
    <property type="term" value="F:NAD(P)HX epimerase activity"/>
    <property type="evidence" value="ECO:0007669"/>
    <property type="project" value="UniProtKB-EC"/>
</dbReference>
<comment type="cofactor">
    <cofactor evidence="17">
        <name>Mg(2+)</name>
        <dbReference type="ChEBI" id="CHEBI:18420"/>
    </cofactor>
</comment>
<evidence type="ECO:0000313" key="21">
    <source>
        <dbReference type="EMBL" id="NYF98943.1"/>
    </source>
</evidence>
<keyword evidence="9 18" id="KW-0630">Potassium</keyword>
<comment type="similarity">
    <text evidence="17">Belongs to the NnrD/CARKD family.</text>
</comment>
<evidence type="ECO:0000256" key="3">
    <source>
        <dbReference type="ARBA" id="ARBA00006001"/>
    </source>
</evidence>
<evidence type="ECO:0000256" key="13">
    <source>
        <dbReference type="ARBA" id="ARBA00023268"/>
    </source>
</evidence>
<comment type="function">
    <text evidence="17">Catalyzes the dehydration of the S-form of NAD(P)HX at the expense of ADP, which is converted to AMP. Together with NAD(P)HX epimerase, which catalyzes the epimerization of the S- and R-forms, the enzyme allows the repair of both epimers of NAD(P)HX, a damaged form of NAD(P)H that is a result of enzymatic or heat-dependent hydration.</text>
</comment>
<dbReference type="InterPro" id="IPR029056">
    <property type="entry name" value="Ribokinase-like"/>
</dbReference>
<evidence type="ECO:0000256" key="7">
    <source>
        <dbReference type="ARBA" id="ARBA00022840"/>
    </source>
</evidence>
<keyword evidence="8 17" id="KW-0521">NADP</keyword>
<evidence type="ECO:0000256" key="11">
    <source>
        <dbReference type="ARBA" id="ARBA00023235"/>
    </source>
</evidence>
<dbReference type="CDD" id="cd01171">
    <property type="entry name" value="YXKO-related"/>
    <property type="match status" value="1"/>
</dbReference>
<evidence type="ECO:0000313" key="22">
    <source>
        <dbReference type="Proteomes" id="UP000554054"/>
    </source>
</evidence>
<comment type="similarity">
    <text evidence="3 18">In the N-terminal section; belongs to the NnrE/AIBP family.</text>
</comment>
<dbReference type="GO" id="GO:0046496">
    <property type="term" value="P:nicotinamide nucleotide metabolic process"/>
    <property type="evidence" value="ECO:0007669"/>
    <property type="project" value="UniProtKB-UniRule"/>
</dbReference>
<dbReference type="Pfam" id="PF01256">
    <property type="entry name" value="Carb_kinase"/>
    <property type="match status" value="1"/>
</dbReference>
<keyword evidence="7 17" id="KW-0067">ATP-binding</keyword>
<organism evidence="21 22">
    <name type="scientific">Janibacter cremeus</name>
    <dbReference type="NCBI Taxonomy" id="1285192"/>
    <lineage>
        <taxon>Bacteria</taxon>
        <taxon>Bacillati</taxon>
        <taxon>Actinomycetota</taxon>
        <taxon>Actinomycetes</taxon>
        <taxon>Micrococcales</taxon>
        <taxon>Intrasporangiaceae</taxon>
        <taxon>Janibacter</taxon>
    </lineage>
</organism>
<dbReference type="HAMAP" id="MF_01965">
    <property type="entry name" value="NADHX_dehydratase"/>
    <property type="match status" value="1"/>
</dbReference>
<dbReference type="SUPFAM" id="SSF64153">
    <property type="entry name" value="YjeF N-terminal domain-like"/>
    <property type="match status" value="1"/>
</dbReference>
<dbReference type="PROSITE" id="PS51385">
    <property type="entry name" value="YJEF_N"/>
    <property type="match status" value="1"/>
</dbReference>
<keyword evidence="11 18" id="KW-0413">Isomerase</keyword>
<dbReference type="RefSeq" id="WP_185991703.1">
    <property type="nucleotide sequence ID" value="NZ_JACCAE010000001.1"/>
</dbReference>
<evidence type="ECO:0000256" key="15">
    <source>
        <dbReference type="ARBA" id="ARBA00048238"/>
    </source>
</evidence>
<evidence type="ECO:0000256" key="2">
    <source>
        <dbReference type="ARBA" id="ARBA00000909"/>
    </source>
</evidence>
<dbReference type="Gene3D" id="3.40.1190.20">
    <property type="match status" value="1"/>
</dbReference>
<dbReference type="Pfam" id="PF03853">
    <property type="entry name" value="YjeF_N"/>
    <property type="match status" value="1"/>
</dbReference>
<evidence type="ECO:0000256" key="16">
    <source>
        <dbReference type="ARBA" id="ARBA00049209"/>
    </source>
</evidence>
<dbReference type="PANTHER" id="PTHR12592">
    <property type="entry name" value="ATP-DEPENDENT (S)-NAD(P)H-HYDRATE DEHYDRATASE FAMILY MEMBER"/>
    <property type="match status" value="1"/>
</dbReference>
<dbReference type="InterPro" id="IPR004443">
    <property type="entry name" value="YjeF_N_dom"/>
</dbReference>
<reference evidence="21 22" key="1">
    <citation type="submission" date="2020-07" db="EMBL/GenBank/DDBJ databases">
        <title>Sequencing the genomes of 1000 actinobacteria strains.</title>
        <authorList>
            <person name="Klenk H.-P."/>
        </authorList>
    </citation>
    <scope>NUCLEOTIDE SEQUENCE [LARGE SCALE GENOMIC DNA]</scope>
    <source>
        <strain evidence="21 22">DSM 26154</strain>
    </source>
</reference>
<dbReference type="PANTHER" id="PTHR12592:SF0">
    <property type="entry name" value="ATP-DEPENDENT (S)-NAD(P)H-HYDRATE DEHYDRATASE"/>
    <property type="match status" value="1"/>
</dbReference>
<dbReference type="InterPro" id="IPR036652">
    <property type="entry name" value="YjeF_N_dom_sf"/>
</dbReference>
<evidence type="ECO:0000256" key="4">
    <source>
        <dbReference type="ARBA" id="ARBA00009524"/>
    </source>
</evidence>
<sequence length="491" mass="50116">MITGYSVETIRRAEAALPDLLESGELMSRAAKGVARLTSGRMRDRGLRRVTGLVGPGNNGADTLYAIARLARRGFDATAVCVDPKSSPTVTAAAEQARSRGVRILTGEGAEALTAIARAEVVLDGITGIGGRPGLPPFARAWVDTIRDRTWVIAVDTPSGQPVEGGPMVADAVFADETVTFGAPKGVHLLPSTEPTCGILTVLDIGLDLTDATPTVVRLTPDDVPTLWPVPTVEDDKYSRGVLGIIAGGERYTGAAVLVTTAAVTAGAGMVRYVGPQAPTDLVRRAVPEAVPGVGRVQAWCIGSGLDPEATGEGAAEQVAAAREALASDLPVLLDAGGLDLLVGPREAPTLLTPHAGECARMLTRLRGRTTDLTRAEVEGDPLAHARTLARLTGATVLLKGAVTHVVDADGPVHVHDDAPAWLATAGSGDALAGLVGTLLAAGLDPMTAASLGALVHGQAAQDANPGGPVRALDVAHAIGSGIATLLREAD</sequence>
<comment type="caution">
    <text evidence="21">The sequence shown here is derived from an EMBL/GenBank/DDBJ whole genome shotgun (WGS) entry which is preliminary data.</text>
</comment>
<feature type="binding site" evidence="17">
    <location>
        <position position="305"/>
    </location>
    <ligand>
        <name>(6S)-NADPHX</name>
        <dbReference type="ChEBI" id="CHEBI:64076"/>
    </ligand>
</feature>
<dbReference type="AlphaFoldDB" id="A0A852VWC0"/>
<keyword evidence="21" id="KW-0808">Transferase</keyword>
<dbReference type="EC" id="4.2.1.136" evidence="17"/>
<comment type="subunit">
    <text evidence="17">Homotetramer.</text>
</comment>
<dbReference type="InterPro" id="IPR030677">
    <property type="entry name" value="Nnr"/>
</dbReference>
<evidence type="ECO:0000256" key="12">
    <source>
        <dbReference type="ARBA" id="ARBA00023239"/>
    </source>
</evidence>
<dbReference type="Gene3D" id="3.40.50.10260">
    <property type="entry name" value="YjeF N-terminal domain"/>
    <property type="match status" value="1"/>
</dbReference>
<evidence type="ECO:0000256" key="8">
    <source>
        <dbReference type="ARBA" id="ARBA00022857"/>
    </source>
</evidence>
<keyword evidence="13" id="KW-0511">Multifunctional enzyme</keyword>
<evidence type="ECO:0000259" key="19">
    <source>
        <dbReference type="PROSITE" id="PS51383"/>
    </source>
</evidence>
<dbReference type="GO" id="GO:0016301">
    <property type="term" value="F:kinase activity"/>
    <property type="evidence" value="ECO:0007669"/>
    <property type="project" value="UniProtKB-KW"/>
</dbReference>
<keyword evidence="10 17" id="KW-0520">NAD</keyword>
<dbReference type="PROSITE" id="PS51383">
    <property type="entry name" value="YJEF_C_3"/>
    <property type="match status" value="1"/>
</dbReference>
<dbReference type="InterPro" id="IPR000631">
    <property type="entry name" value="CARKD"/>
</dbReference>
<evidence type="ECO:0000256" key="18">
    <source>
        <dbReference type="PIRNR" id="PIRNR017184"/>
    </source>
</evidence>
<keyword evidence="5 18" id="KW-0479">Metal-binding</keyword>
<comment type="function">
    <text evidence="14 18">Bifunctional enzyme that catalyzes the epimerization of the S- and R-forms of NAD(P)HX and the dehydration of the S-form of NAD(P)HX at the expense of ADP, which is converted to AMP. This allows the repair of both epimers of NAD(P)HX, a damaged form of NAD(P)H that is a result of enzymatic or heat-dependent hydration.</text>
</comment>
<comment type="catalytic activity">
    <reaction evidence="15 17 18">
        <text>(6S)-NADHX + ADP = AMP + phosphate + NADH + H(+)</text>
        <dbReference type="Rhea" id="RHEA:32223"/>
        <dbReference type="ChEBI" id="CHEBI:15378"/>
        <dbReference type="ChEBI" id="CHEBI:43474"/>
        <dbReference type="ChEBI" id="CHEBI:57945"/>
        <dbReference type="ChEBI" id="CHEBI:64074"/>
        <dbReference type="ChEBI" id="CHEBI:456215"/>
        <dbReference type="ChEBI" id="CHEBI:456216"/>
        <dbReference type="EC" id="4.2.1.136"/>
    </reaction>
</comment>
<feature type="binding site" evidence="17">
    <location>
        <position position="255"/>
    </location>
    <ligand>
        <name>(6S)-NADPHX</name>
        <dbReference type="ChEBI" id="CHEBI:64076"/>
    </ligand>
</feature>
<accession>A0A852VWC0</accession>
<comment type="similarity">
    <text evidence="4 18">In the C-terminal section; belongs to the NnrD/CARKD family.</text>
</comment>
<dbReference type="SUPFAM" id="SSF53613">
    <property type="entry name" value="Ribokinase-like"/>
    <property type="match status" value="1"/>
</dbReference>
<comment type="catalytic activity">
    <reaction evidence="1 18">
        <text>(6R)-NADHX = (6S)-NADHX</text>
        <dbReference type="Rhea" id="RHEA:32215"/>
        <dbReference type="ChEBI" id="CHEBI:64074"/>
        <dbReference type="ChEBI" id="CHEBI:64075"/>
        <dbReference type="EC" id="5.1.99.6"/>
    </reaction>
</comment>
<keyword evidence="21" id="KW-0418">Kinase</keyword>
<evidence type="ECO:0000256" key="10">
    <source>
        <dbReference type="ARBA" id="ARBA00023027"/>
    </source>
</evidence>
<evidence type="ECO:0000256" key="17">
    <source>
        <dbReference type="HAMAP-Rule" id="MF_01965"/>
    </source>
</evidence>
<keyword evidence="6 17" id="KW-0547">Nucleotide-binding</keyword>
<feature type="binding site" evidence="17">
    <location>
        <position position="429"/>
    </location>
    <ligand>
        <name>AMP</name>
        <dbReference type="ChEBI" id="CHEBI:456215"/>
    </ligand>
</feature>
<dbReference type="GO" id="GO:0110051">
    <property type="term" value="P:metabolite repair"/>
    <property type="evidence" value="ECO:0007669"/>
    <property type="project" value="TreeGrafter"/>
</dbReference>
<evidence type="ECO:0000256" key="6">
    <source>
        <dbReference type="ARBA" id="ARBA00022741"/>
    </source>
</evidence>
<feature type="domain" description="YjeF C-terminal" evidence="19">
    <location>
        <begin position="220"/>
        <end position="486"/>
    </location>
</feature>
<feature type="binding site" evidence="17">
    <location>
        <position position="430"/>
    </location>
    <ligand>
        <name>(6S)-NADPHX</name>
        <dbReference type="ChEBI" id="CHEBI:64076"/>
    </ligand>
</feature>
<keyword evidence="22" id="KW-1185">Reference proteome</keyword>
<evidence type="ECO:0000259" key="20">
    <source>
        <dbReference type="PROSITE" id="PS51385"/>
    </source>
</evidence>
<feature type="binding site" evidence="17">
    <location>
        <position position="355"/>
    </location>
    <ligand>
        <name>(6S)-NADPHX</name>
        <dbReference type="ChEBI" id="CHEBI:64076"/>
    </ligand>
</feature>
<keyword evidence="12 17" id="KW-0456">Lyase</keyword>
<name>A0A852VWC0_9MICO</name>
<feature type="binding site" evidence="17">
    <location>
        <begin position="400"/>
        <end position="404"/>
    </location>
    <ligand>
        <name>AMP</name>
        <dbReference type="ChEBI" id="CHEBI:456215"/>
    </ligand>
</feature>
<comment type="catalytic activity">
    <reaction evidence="16 17 18">
        <text>(6S)-NADPHX + ADP = AMP + phosphate + NADPH + H(+)</text>
        <dbReference type="Rhea" id="RHEA:32235"/>
        <dbReference type="ChEBI" id="CHEBI:15378"/>
        <dbReference type="ChEBI" id="CHEBI:43474"/>
        <dbReference type="ChEBI" id="CHEBI:57783"/>
        <dbReference type="ChEBI" id="CHEBI:64076"/>
        <dbReference type="ChEBI" id="CHEBI:456215"/>
        <dbReference type="ChEBI" id="CHEBI:456216"/>
        <dbReference type="EC" id="4.2.1.136"/>
    </reaction>
</comment>
<gene>
    <name evidence="17" type="primary">nnrD</name>
    <name evidence="21" type="ORF">BJY20_002335</name>
</gene>
<dbReference type="Proteomes" id="UP000554054">
    <property type="component" value="Unassembled WGS sequence"/>
</dbReference>
<evidence type="ECO:0000256" key="1">
    <source>
        <dbReference type="ARBA" id="ARBA00000013"/>
    </source>
</evidence>
<protein>
    <recommendedName>
        <fullName evidence="17">ADP-dependent (S)-NAD(P)H-hydrate dehydratase</fullName>
        <ecNumber evidence="17">4.2.1.136</ecNumber>
    </recommendedName>
    <alternativeName>
        <fullName evidence="17">ADP-dependent NAD(P)HX dehydratase</fullName>
    </alternativeName>
</protein>
<dbReference type="GO" id="GO:0052855">
    <property type="term" value="F:ADP-dependent NAD(P)H-hydrate dehydratase activity"/>
    <property type="evidence" value="ECO:0007669"/>
    <property type="project" value="UniProtKB-UniRule"/>
</dbReference>
<dbReference type="EMBL" id="JACCAE010000001">
    <property type="protein sequence ID" value="NYF98943.1"/>
    <property type="molecule type" value="Genomic_DNA"/>
</dbReference>
<dbReference type="PIRSF" id="PIRSF017184">
    <property type="entry name" value="Nnr"/>
    <property type="match status" value="1"/>
</dbReference>
<evidence type="ECO:0000256" key="9">
    <source>
        <dbReference type="ARBA" id="ARBA00022958"/>
    </source>
</evidence>
<dbReference type="GO" id="GO:0005524">
    <property type="term" value="F:ATP binding"/>
    <property type="evidence" value="ECO:0007669"/>
    <property type="project" value="UniProtKB-UniRule"/>
</dbReference>